<reference evidence="8 9" key="1">
    <citation type="submission" date="2013-02" db="EMBL/GenBank/DDBJ databases">
        <title>The Genome Sequence of Enterococcus pallens BAA-351.</title>
        <authorList>
            <consortium name="The Broad Institute Genome Sequencing Platform"/>
            <consortium name="The Broad Institute Genome Sequencing Center for Infectious Disease"/>
            <person name="Earl A.M."/>
            <person name="Gilmore M.S."/>
            <person name="Lebreton F."/>
            <person name="Walker B."/>
            <person name="Young S.K."/>
            <person name="Zeng Q."/>
            <person name="Gargeya S."/>
            <person name="Fitzgerald M."/>
            <person name="Haas B."/>
            <person name="Abouelleil A."/>
            <person name="Alvarado L."/>
            <person name="Arachchi H.M."/>
            <person name="Berlin A.M."/>
            <person name="Chapman S.B."/>
            <person name="Dewar J."/>
            <person name="Goldberg J."/>
            <person name="Griggs A."/>
            <person name="Gujja S."/>
            <person name="Hansen M."/>
            <person name="Howarth C."/>
            <person name="Imamovic A."/>
            <person name="Larimer J."/>
            <person name="McCowan C."/>
            <person name="Murphy C."/>
            <person name="Neiman D."/>
            <person name="Pearson M."/>
            <person name="Priest M."/>
            <person name="Roberts A."/>
            <person name="Saif S."/>
            <person name="Shea T."/>
            <person name="Sisk P."/>
            <person name="Sykes S."/>
            <person name="Wortman J."/>
            <person name="Nusbaum C."/>
            <person name="Birren B."/>
        </authorList>
    </citation>
    <scope>NUCLEOTIDE SEQUENCE [LARGE SCALE GENOMIC DNA]</scope>
    <source>
        <strain evidence="8 9">ATCC BAA-351</strain>
    </source>
</reference>
<name>R2SK04_9ENTE</name>
<evidence type="ECO:0000256" key="4">
    <source>
        <dbReference type="ARBA" id="ARBA00022989"/>
    </source>
</evidence>
<keyword evidence="5 6" id="KW-0472">Membrane</keyword>
<feature type="transmembrane region" description="Helical" evidence="6">
    <location>
        <begin position="143"/>
        <end position="165"/>
    </location>
</feature>
<evidence type="ECO:0000256" key="3">
    <source>
        <dbReference type="ARBA" id="ARBA00022692"/>
    </source>
</evidence>
<feature type="transmembrane region" description="Helical" evidence="6">
    <location>
        <begin position="93"/>
        <end position="110"/>
    </location>
</feature>
<dbReference type="InterPro" id="IPR032816">
    <property type="entry name" value="VTT_dom"/>
</dbReference>
<gene>
    <name evidence="8" type="ORF">UAU_02869</name>
</gene>
<proteinExistence type="inferred from homology"/>
<keyword evidence="2 6" id="KW-1003">Cell membrane</keyword>
<dbReference type="Proteomes" id="UP000013782">
    <property type="component" value="Unassembled WGS sequence"/>
</dbReference>
<evidence type="ECO:0000259" key="7">
    <source>
        <dbReference type="Pfam" id="PF09335"/>
    </source>
</evidence>
<accession>R2SK04</accession>
<evidence type="ECO:0000256" key="5">
    <source>
        <dbReference type="ARBA" id="ARBA00023136"/>
    </source>
</evidence>
<feature type="transmembrane region" description="Helical" evidence="6">
    <location>
        <begin position="171"/>
        <end position="195"/>
    </location>
</feature>
<dbReference type="AlphaFoldDB" id="R2SK04"/>
<dbReference type="Pfam" id="PF09335">
    <property type="entry name" value="VTT_dom"/>
    <property type="match status" value="1"/>
</dbReference>
<dbReference type="PANTHER" id="PTHR12677:SF49">
    <property type="entry name" value="TVP38_TMEM64 FAMILY MEMBRANE PROTEIN"/>
    <property type="match status" value="1"/>
</dbReference>
<keyword evidence="3 6" id="KW-0812">Transmembrane</keyword>
<dbReference type="PANTHER" id="PTHR12677">
    <property type="entry name" value="GOLGI APPARATUS MEMBRANE PROTEIN TVP38-RELATED"/>
    <property type="match status" value="1"/>
</dbReference>
<evidence type="ECO:0000256" key="1">
    <source>
        <dbReference type="ARBA" id="ARBA00004651"/>
    </source>
</evidence>
<dbReference type="eggNOG" id="COG0398">
    <property type="taxonomic scope" value="Bacteria"/>
</dbReference>
<feature type="transmembrane region" description="Helical" evidence="6">
    <location>
        <begin position="54"/>
        <end position="73"/>
    </location>
</feature>
<dbReference type="OrthoDB" id="371137at2"/>
<dbReference type="RefSeq" id="WP_010757852.1">
    <property type="nucleotide sequence ID" value="NZ_ASWD01000001.1"/>
</dbReference>
<dbReference type="HOGENOM" id="CLU_038944_5_2_9"/>
<dbReference type="EMBL" id="AJAQ01000018">
    <property type="protein sequence ID" value="EOH93226.1"/>
    <property type="molecule type" value="Genomic_DNA"/>
</dbReference>
<evidence type="ECO:0000313" key="8">
    <source>
        <dbReference type="EMBL" id="EOH93226.1"/>
    </source>
</evidence>
<feature type="transmembrane region" description="Helical" evidence="6">
    <location>
        <begin position="16"/>
        <end position="34"/>
    </location>
</feature>
<sequence>MSDQKTVYRILGHLKTIFKFLGVLILLFLLFYTIHYGMKHVTQLLYQIVKKTGFWGPFIFILFQIAQVVLPILPGGTSLSIGILAFGQWIGFVYNYIGIVLGSILSFLLIRHFGKSLLRIFVSEKTAKKYLAYLDNKKKFTRFFIFAILFPVAPDDLLCMIAGLSTMKFRTFVLTIVLGKPISIYLYGTVITALIQRFL</sequence>
<evidence type="ECO:0000313" key="9">
    <source>
        <dbReference type="Proteomes" id="UP000013782"/>
    </source>
</evidence>
<keyword evidence="9" id="KW-1185">Reference proteome</keyword>
<comment type="caution">
    <text evidence="8">The sequence shown here is derived from an EMBL/GenBank/DDBJ whole genome shotgun (WGS) entry which is preliminary data.</text>
</comment>
<protein>
    <recommendedName>
        <fullName evidence="6">TVP38/TMEM64 family membrane protein</fullName>
    </recommendedName>
</protein>
<evidence type="ECO:0000256" key="2">
    <source>
        <dbReference type="ARBA" id="ARBA00022475"/>
    </source>
</evidence>
<comment type="subcellular location">
    <subcellularLocation>
        <location evidence="1 6">Cell membrane</location>
        <topology evidence="1 6">Multi-pass membrane protein</topology>
    </subcellularLocation>
</comment>
<evidence type="ECO:0000256" key="6">
    <source>
        <dbReference type="RuleBase" id="RU366058"/>
    </source>
</evidence>
<dbReference type="InterPro" id="IPR015414">
    <property type="entry name" value="TMEM64"/>
</dbReference>
<keyword evidence="4 6" id="KW-1133">Transmembrane helix</keyword>
<feature type="domain" description="VTT" evidence="7">
    <location>
        <begin position="76"/>
        <end position="190"/>
    </location>
</feature>
<comment type="similarity">
    <text evidence="6">Belongs to the TVP38/TMEM64 family.</text>
</comment>
<dbReference type="GO" id="GO:0005886">
    <property type="term" value="C:plasma membrane"/>
    <property type="evidence" value="ECO:0007669"/>
    <property type="project" value="UniProtKB-SubCell"/>
</dbReference>
<dbReference type="STRING" id="160454.RV10_GL004217"/>
<organism evidence="8 9">
    <name type="scientific">Enterococcus pallens ATCC BAA-351</name>
    <dbReference type="NCBI Taxonomy" id="1158607"/>
    <lineage>
        <taxon>Bacteria</taxon>
        <taxon>Bacillati</taxon>
        <taxon>Bacillota</taxon>
        <taxon>Bacilli</taxon>
        <taxon>Lactobacillales</taxon>
        <taxon>Enterococcaceae</taxon>
        <taxon>Enterococcus</taxon>
    </lineage>
</organism>
<dbReference type="PATRIC" id="fig|1158607.3.peg.2860"/>